<reference evidence="3 4" key="1">
    <citation type="journal article" date="2012" name="Eukaryot. Cell">
        <title>Draft genome sequence of CBS 2479, the standard type strain of Trichosporon asahii.</title>
        <authorList>
            <person name="Yang R.Y."/>
            <person name="Li H.T."/>
            <person name="Zhu H."/>
            <person name="Zhou G.P."/>
            <person name="Wang M."/>
            <person name="Wang L."/>
        </authorList>
    </citation>
    <scope>NUCLEOTIDE SEQUENCE [LARGE SCALE GENOMIC DNA]</scope>
    <source>
        <strain evidence="4">ATCC 90039 / CBS 2479 / JCM 2466 / KCTC 7840 / NCYC 2677 / UAMH 7654</strain>
    </source>
</reference>
<evidence type="ECO:0000256" key="1">
    <source>
        <dbReference type="SAM" id="MobiDB-lite"/>
    </source>
</evidence>
<dbReference type="EMBL" id="ALBS01000326">
    <property type="protein sequence ID" value="EJT45479.1"/>
    <property type="molecule type" value="Genomic_DNA"/>
</dbReference>
<feature type="region of interest" description="Disordered" evidence="1">
    <location>
        <begin position="122"/>
        <end position="168"/>
    </location>
</feature>
<evidence type="ECO:0000256" key="2">
    <source>
        <dbReference type="SAM" id="SignalP"/>
    </source>
</evidence>
<feature type="compositionally biased region" description="Low complexity" evidence="1">
    <location>
        <begin position="141"/>
        <end position="168"/>
    </location>
</feature>
<evidence type="ECO:0000313" key="4">
    <source>
        <dbReference type="Proteomes" id="UP000002748"/>
    </source>
</evidence>
<dbReference type="KEGG" id="tasa:A1Q1_06095"/>
<gene>
    <name evidence="3" type="ORF">A1Q1_06095</name>
</gene>
<accession>J6EMG4</accession>
<feature type="chain" id="PRO_5003787218" evidence="2">
    <location>
        <begin position="18"/>
        <end position="193"/>
    </location>
</feature>
<comment type="caution">
    <text evidence="3">The sequence shown here is derived from an EMBL/GenBank/DDBJ whole genome shotgun (WGS) entry which is preliminary data.</text>
</comment>
<dbReference type="OrthoDB" id="2576580at2759"/>
<keyword evidence="2" id="KW-0732">Signal</keyword>
<dbReference type="AlphaFoldDB" id="J6EMG4"/>
<dbReference type="RefSeq" id="XP_014176779.1">
    <property type="nucleotide sequence ID" value="XM_014321304.1"/>
</dbReference>
<protein>
    <submittedName>
        <fullName evidence="3">Uncharacterized protein</fullName>
    </submittedName>
</protein>
<name>J6EMG4_TRIAS</name>
<sequence length="193" mass="19706">MLFKALAALTVAASALAQASQNLTITAPSPTWWWIEESENKLAWAAGNPSDSTTVYINHKDNNVIAGGTLAIKAITNVYDYSTLLTLPPGVKPAKGYFITIVDSIYQGQRVYGQSQEFEVKPKGSAYPDQNQDLSGKPQTSASESATGSAGASASKSGASSAPSASASSGAQQNMAATALAAGAAALAYVAVA</sequence>
<feature type="compositionally biased region" description="Polar residues" evidence="1">
    <location>
        <begin position="128"/>
        <end position="140"/>
    </location>
</feature>
<dbReference type="GeneID" id="25989607"/>
<dbReference type="HOGENOM" id="CLU_099094_1_0_1"/>
<evidence type="ECO:0000313" key="3">
    <source>
        <dbReference type="EMBL" id="EJT45479.1"/>
    </source>
</evidence>
<proteinExistence type="predicted"/>
<dbReference type="Proteomes" id="UP000002748">
    <property type="component" value="Unassembled WGS sequence"/>
</dbReference>
<organism evidence="3 4">
    <name type="scientific">Trichosporon asahii var. asahii (strain ATCC 90039 / CBS 2479 / JCM 2466 / KCTC 7840 / NBRC 103889/ NCYC 2677 / UAMH 7654)</name>
    <name type="common">Yeast</name>
    <dbReference type="NCBI Taxonomy" id="1186058"/>
    <lineage>
        <taxon>Eukaryota</taxon>
        <taxon>Fungi</taxon>
        <taxon>Dikarya</taxon>
        <taxon>Basidiomycota</taxon>
        <taxon>Agaricomycotina</taxon>
        <taxon>Tremellomycetes</taxon>
        <taxon>Trichosporonales</taxon>
        <taxon>Trichosporonaceae</taxon>
        <taxon>Trichosporon</taxon>
    </lineage>
</organism>
<feature type="signal peptide" evidence="2">
    <location>
        <begin position="1"/>
        <end position="17"/>
    </location>
</feature>
<dbReference type="VEuPathDB" id="FungiDB:A1Q1_06095"/>